<dbReference type="AlphaFoldDB" id="A0A9X2L3E3"/>
<feature type="domain" description="Adenylyltransferase SoFic-like C-terminal" evidence="1">
    <location>
        <begin position="49"/>
        <end position="125"/>
    </location>
</feature>
<proteinExistence type="predicted"/>
<dbReference type="Gene3D" id="1.10.10.10">
    <property type="entry name" value="Winged helix-like DNA-binding domain superfamily/Winged helix DNA-binding domain"/>
    <property type="match status" value="1"/>
</dbReference>
<sequence length="131" mass="15620">MISHKPEYYSLLRGVTEQQDWEPWLIFMLKAVEVTAEKTMKRIDDIRILLDEILEEAKHKLPDRVYSKELIELLFEQPYCKVKFLVDRNLAKRQTAADYLKELERAGILKSKQVGREMLYLNTRLYELLSS</sequence>
<reference evidence="2" key="1">
    <citation type="submission" date="2022-06" db="EMBL/GenBank/DDBJ databases">
        <title>Gracilimonas sp. CAU 1638 isolated from sea sediment.</title>
        <authorList>
            <person name="Kim W."/>
        </authorList>
    </citation>
    <scope>NUCLEOTIDE SEQUENCE</scope>
    <source>
        <strain evidence="2">CAU 1638</strain>
    </source>
</reference>
<dbReference type="EMBL" id="JANDBC010000001">
    <property type="protein sequence ID" value="MCP9291630.1"/>
    <property type="molecule type" value="Genomic_DNA"/>
</dbReference>
<dbReference type="RefSeq" id="WP_255134493.1">
    <property type="nucleotide sequence ID" value="NZ_JANDBC010000001.1"/>
</dbReference>
<dbReference type="InterPro" id="IPR048770">
    <property type="entry name" value="SoFic-like_C"/>
</dbReference>
<evidence type="ECO:0000313" key="2">
    <source>
        <dbReference type="EMBL" id="MCP9291630.1"/>
    </source>
</evidence>
<keyword evidence="3" id="KW-1185">Reference proteome</keyword>
<gene>
    <name evidence="2" type="ORF">NM125_08565</name>
</gene>
<evidence type="ECO:0000259" key="1">
    <source>
        <dbReference type="Pfam" id="PF21248"/>
    </source>
</evidence>
<dbReference type="Proteomes" id="UP001139125">
    <property type="component" value="Unassembled WGS sequence"/>
</dbReference>
<protein>
    <recommendedName>
        <fullName evidence="1">Adenylyltransferase SoFic-like C-terminal domain-containing protein</fullName>
    </recommendedName>
</protein>
<comment type="caution">
    <text evidence="2">The sequence shown here is derived from an EMBL/GenBank/DDBJ whole genome shotgun (WGS) entry which is preliminary data.</text>
</comment>
<dbReference type="SUPFAM" id="SSF140931">
    <property type="entry name" value="Fic-like"/>
    <property type="match status" value="1"/>
</dbReference>
<name>A0A9X2L3E3_9BACT</name>
<dbReference type="Pfam" id="PF21248">
    <property type="entry name" value="SoFic-like_C"/>
    <property type="match status" value="1"/>
</dbReference>
<dbReference type="InterPro" id="IPR036388">
    <property type="entry name" value="WH-like_DNA-bd_sf"/>
</dbReference>
<dbReference type="InterPro" id="IPR036597">
    <property type="entry name" value="Fido-like_dom_sf"/>
</dbReference>
<evidence type="ECO:0000313" key="3">
    <source>
        <dbReference type="Proteomes" id="UP001139125"/>
    </source>
</evidence>
<organism evidence="2 3">
    <name type="scientific">Gracilimonas sediminicola</name>
    <dbReference type="NCBI Taxonomy" id="2952158"/>
    <lineage>
        <taxon>Bacteria</taxon>
        <taxon>Pseudomonadati</taxon>
        <taxon>Balneolota</taxon>
        <taxon>Balneolia</taxon>
        <taxon>Balneolales</taxon>
        <taxon>Balneolaceae</taxon>
        <taxon>Gracilimonas</taxon>
    </lineage>
</organism>
<accession>A0A9X2L3E3</accession>